<keyword evidence="2 3" id="KW-0186">Copper</keyword>
<feature type="domain" description="Thioredoxin" evidence="5">
    <location>
        <begin position="134"/>
        <end position="296"/>
    </location>
</feature>
<evidence type="ECO:0000259" key="5">
    <source>
        <dbReference type="PROSITE" id="PS51352"/>
    </source>
</evidence>
<dbReference type="OrthoDB" id="9811998at2"/>
<dbReference type="InterPro" id="IPR003782">
    <property type="entry name" value="SCO1/SenC"/>
</dbReference>
<evidence type="ECO:0000256" key="1">
    <source>
        <dbReference type="ARBA" id="ARBA00010996"/>
    </source>
</evidence>
<dbReference type="PANTHER" id="PTHR12151:SF25">
    <property type="entry name" value="LINALOOL DEHYDRATASE_ISOMERASE DOMAIN-CONTAINING PROTEIN"/>
    <property type="match status" value="1"/>
</dbReference>
<evidence type="ECO:0000256" key="3">
    <source>
        <dbReference type="PIRSR" id="PIRSR603782-1"/>
    </source>
</evidence>
<comment type="similarity">
    <text evidence="1">Belongs to the SCO1/2 family.</text>
</comment>
<dbReference type="Gene3D" id="3.40.30.10">
    <property type="entry name" value="Glutaredoxin"/>
    <property type="match status" value="1"/>
</dbReference>
<dbReference type="Pfam" id="PF11604">
    <property type="entry name" value="CusF_Ec"/>
    <property type="match status" value="1"/>
</dbReference>
<dbReference type="PROSITE" id="PS51352">
    <property type="entry name" value="THIOREDOXIN_2"/>
    <property type="match status" value="1"/>
</dbReference>
<dbReference type="eggNOG" id="COG1999">
    <property type="taxonomic scope" value="Bacteria"/>
</dbReference>
<dbReference type="PROSITE" id="PS51257">
    <property type="entry name" value="PROKAR_LIPOPROTEIN"/>
    <property type="match status" value="1"/>
</dbReference>
<proteinExistence type="inferred from homology"/>
<evidence type="ECO:0000256" key="4">
    <source>
        <dbReference type="PIRSR" id="PIRSR603782-2"/>
    </source>
</evidence>
<dbReference type="GO" id="GO:0046872">
    <property type="term" value="F:metal ion binding"/>
    <property type="evidence" value="ECO:0007669"/>
    <property type="project" value="UniProtKB-KW"/>
</dbReference>
<dbReference type="InterPro" id="IPR013766">
    <property type="entry name" value="Thioredoxin_domain"/>
</dbReference>
<dbReference type="eggNOG" id="COG5569">
    <property type="taxonomic scope" value="Bacteria"/>
</dbReference>
<dbReference type="InterPro" id="IPR042230">
    <property type="entry name" value="CusF_sf"/>
</dbReference>
<feature type="binding site" evidence="3">
    <location>
        <position position="178"/>
    </location>
    <ligand>
        <name>Cu cation</name>
        <dbReference type="ChEBI" id="CHEBI:23378"/>
    </ligand>
</feature>
<accession>B1ZMT2</accession>
<feature type="binding site" evidence="3">
    <location>
        <position position="172"/>
    </location>
    <ligand>
        <name>Cu cation</name>
        <dbReference type="ChEBI" id="CHEBI:23378"/>
    </ligand>
</feature>
<name>B1ZMT2_OPITP</name>
<dbReference type="Gene3D" id="2.40.50.320">
    <property type="entry name" value="Copper binding periplasmic protein CusF"/>
    <property type="match status" value="1"/>
</dbReference>
<protein>
    <submittedName>
        <fullName evidence="6">Electron transport protein SCO1/SenC</fullName>
    </submittedName>
</protein>
<sequence length="296" mass="32399">MRRSVLVSILAAWGVVVLAGCGRSETAAQAKPEPGYPLTGEIVEVNPAENVLVVRHDDIPGLMPAMTMEFTATPGDVALAKPGQKIRARLIKAGEGDWRLERIWPMDPAQVKEIEARANALRQETLARGRGVYREIGEKMPEFALYDQEGRVVQSGRFAGKQVMLNFIFTRCPVATMCPASTAKMGIAQKLAREAGVTNLELVSITLDPAYDTPGVLKEYATTRGIDTSNFSFLTGPENAVRDLLAQFGVLAEPDKDDLVKHTLATILIDEKGRIVHRTDGSSWDPKEFVPKMKRG</sequence>
<dbReference type="KEGG" id="ote:Oter_2077"/>
<dbReference type="InterPro" id="IPR036249">
    <property type="entry name" value="Thioredoxin-like_sf"/>
</dbReference>
<keyword evidence="4" id="KW-1015">Disulfide bond</keyword>
<feature type="disulfide bond" description="Redox-active" evidence="4">
    <location>
        <begin position="172"/>
        <end position="178"/>
    </location>
</feature>
<organism evidence="6 7">
    <name type="scientific">Opitutus terrae (strain DSM 11246 / JCM 15787 / PB90-1)</name>
    <dbReference type="NCBI Taxonomy" id="452637"/>
    <lineage>
        <taxon>Bacteria</taxon>
        <taxon>Pseudomonadati</taxon>
        <taxon>Verrucomicrobiota</taxon>
        <taxon>Opitutia</taxon>
        <taxon>Opitutales</taxon>
        <taxon>Opitutaceae</taxon>
        <taxon>Opitutus</taxon>
    </lineage>
</organism>
<dbReference type="Proteomes" id="UP000007013">
    <property type="component" value="Chromosome"/>
</dbReference>
<gene>
    <name evidence="6" type="ordered locus">Oter_2077</name>
</gene>
<evidence type="ECO:0000313" key="6">
    <source>
        <dbReference type="EMBL" id="ACB75360.1"/>
    </source>
</evidence>
<dbReference type="SUPFAM" id="SSF52833">
    <property type="entry name" value="Thioredoxin-like"/>
    <property type="match status" value="1"/>
</dbReference>
<evidence type="ECO:0000313" key="7">
    <source>
        <dbReference type="Proteomes" id="UP000007013"/>
    </source>
</evidence>
<dbReference type="InterPro" id="IPR021647">
    <property type="entry name" value="CusF_Ec"/>
</dbReference>
<feature type="binding site" evidence="3">
    <location>
        <position position="262"/>
    </location>
    <ligand>
        <name>Cu cation</name>
        <dbReference type="ChEBI" id="CHEBI:23378"/>
    </ligand>
</feature>
<keyword evidence="7" id="KW-1185">Reference proteome</keyword>
<dbReference type="AlphaFoldDB" id="B1ZMT2"/>
<dbReference type="HOGENOM" id="CLU_066625_0_0_0"/>
<reference evidence="6 7" key="1">
    <citation type="journal article" date="2011" name="J. Bacteriol.">
        <title>Genome sequence of the verrucomicrobium Opitutus terrae PB90-1, an abundant inhabitant of rice paddy soil ecosystems.</title>
        <authorList>
            <person name="van Passel M.W."/>
            <person name="Kant R."/>
            <person name="Palva A."/>
            <person name="Copeland A."/>
            <person name="Lucas S."/>
            <person name="Lapidus A."/>
            <person name="Glavina del Rio T."/>
            <person name="Pitluck S."/>
            <person name="Goltsman E."/>
            <person name="Clum A."/>
            <person name="Sun H."/>
            <person name="Schmutz J."/>
            <person name="Larimer F.W."/>
            <person name="Land M.L."/>
            <person name="Hauser L."/>
            <person name="Kyrpides N."/>
            <person name="Mikhailova N."/>
            <person name="Richardson P.P."/>
            <person name="Janssen P.H."/>
            <person name="de Vos W.M."/>
            <person name="Smidt H."/>
        </authorList>
    </citation>
    <scope>NUCLEOTIDE SEQUENCE [LARGE SCALE GENOMIC DNA]</scope>
    <source>
        <strain evidence="7">DSM 11246 / JCM 15787 / PB90-1</strain>
    </source>
</reference>
<evidence type="ECO:0000256" key="2">
    <source>
        <dbReference type="ARBA" id="ARBA00023008"/>
    </source>
</evidence>
<dbReference type="RefSeq" id="WP_012374897.1">
    <property type="nucleotide sequence ID" value="NC_010571.1"/>
</dbReference>
<dbReference type="EMBL" id="CP001032">
    <property type="protein sequence ID" value="ACB75360.1"/>
    <property type="molecule type" value="Genomic_DNA"/>
</dbReference>
<dbReference type="CDD" id="cd02968">
    <property type="entry name" value="SCO"/>
    <property type="match status" value="1"/>
</dbReference>
<dbReference type="Pfam" id="PF02630">
    <property type="entry name" value="SCO1-SenC"/>
    <property type="match status" value="1"/>
</dbReference>
<keyword evidence="3" id="KW-0479">Metal-binding</keyword>
<dbReference type="PANTHER" id="PTHR12151">
    <property type="entry name" value="ELECTRON TRANSPORT PROTIN SCO1/SENC FAMILY MEMBER"/>
    <property type="match status" value="1"/>
</dbReference>
<dbReference type="STRING" id="452637.Oter_2077"/>